<dbReference type="SUPFAM" id="SSF48726">
    <property type="entry name" value="Immunoglobulin"/>
    <property type="match status" value="3"/>
</dbReference>
<dbReference type="Gene3D" id="2.60.40.10">
    <property type="entry name" value="Immunoglobulins"/>
    <property type="match status" value="4"/>
</dbReference>
<keyword evidence="2" id="KW-0472">Membrane</keyword>
<protein>
    <submittedName>
        <fullName evidence="4">Contactin-1 Neural cell surface protein F3</fullName>
    </submittedName>
</protein>
<gene>
    <name evidence="4" type="ORF">EXN66_Car003636</name>
</gene>
<feature type="domain" description="Ig-like" evidence="3">
    <location>
        <begin position="222"/>
        <end position="289"/>
    </location>
</feature>
<feature type="domain" description="Ig-like" evidence="3">
    <location>
        <begin position="414"/>
        <end position="494"/>
    </location>
</feature>
<evidence type="ECO:0000256" key="1">
    <source>
        <dbReference type="SAM" id="MobiDB-lite"/>
    </source>
</evidence>
<evidence type="ECO:0000313" key="5">
    <source>
        <dbReference type="Proteomes" id="UP000503349"/>
    </source>
</evidence>
<evidence type="ECO:0000256" key="2">
    <source>
        <dbReference type="SAM" id="Phobius"/>
    </source>
</evidence>
<keyword evidence="2" id="KW-1133">Transmembrane helix</keyword>
<dbReference type="PANTHER" id="PTHR46013:SF4">
    <property type="entry name" value="B-CELL RECEPTOR CD22-RELATED"/>
    <property type="match status" value="1"/>
</dbReference>
<dbReference type="AlphaFoldDB" id="A0A6G1PCW6"/>
<feature type="compositionally biased region" description="Polar residues" evidence="1">
    <location>
        <begin position="543"/>
        <end position="553"/>
    </location>
</feature>
<dbReference type="InterPro" id="IPR013783">
    <property type="entry name" value="Ig-like_fold"/>
</dbReference>
<dbReference type="InterPro" id="IPR003599">
    <property type="entry name" value="Ig_sub"/>
</dbReference>
<keyword evidence="2" id="KW-0812">Transmembrane</keyword>
<keyword evidence="5" id="KW-1185">Reference proteome</keyword>
<dbReference type="InterPro" id="IPR007110">
    <property type="entry name" value="Ig-like_dom"/>
</dbReference>
<dbReference type="Proteomes" id="UP000503349">
    <property type="component" value="Chromosome 3"/>
</dbReference>
<dbReference type="Pfam" id="PF13895">
    <property type="entry name" value="Ig_2"/>
    <property type="match status" value="1"/>
</dbReference>
<sequence length="590" mass="66031">MLLEEAGCFFVGFILYISEVDGERRSICALKGSTVELPLSGSHHTSRNNWYTEDKEGDQVILRMISVDGFRIMSTISEEGQFSLTIHDLRETDESMYCYTDNSNVCGPNGIQLSVSDLQVKVIPTTEGQTVTLTCSTSCALTEIPAAYFWYKNREFLYEDWSPWYQELVSSEEGVTYSCAIKGYEDLRAPDVSVDFVSSTCFTVTYAKGRMCSYQQKSENEPCSITYPREVHVGTMPAPRDHVRLTCSSSCPMMEPPADFTWYKNRCAYFDSEVLLYSIPSNNGFSCAVKGLEHLHSENICTNGKNCRSVNYVNRRICALEGSSVIISSDHTHPKSQNPESKFWYKKKRRGEAGEEKLTGDDARMWSQYNTRHSILAITNLTERDSGEYALRFQEDNKCKRPHLPGVTLVVTGPRVTQRPAVVTDGHRVTLTCSTSCPLSANMNYIWHFNDQPLTLPGSQNKHLVLDPVSSEHVGTYSCSVGTGKQIRSSKTTTLRFLSATSSPITAAVAASGAGAALLVIISLTVCWCVRKKRTPGQPARPETSQNTLNTDENIPHRPTQQDDQHYVRLSFSRNRTEELYSTIVPGFSK</sequence>
<organism evidence="4 5">
    <name type="scientific">Channa argus</name>
    <name type="common">Northern snakehead</name>
    <name type="synonym">Ophicephalus argus</name>
    <dbReference type="NCBI Taxonomy" id="215402"/>
    <lineage>
        <taxon>Eukaryota</taxon>
        <taxon>Metazoa</taxon>
        <taxon>Chordata</taxon>
        <taxon>Craniata</taxon>
        <taxon>Vertebrata</taxon>
        <taxon>Euteleostomi</taxon>
        <taxon>Actinopterygii</taxon>
        <taxon>Neopterygii</taxon>
        <taxon>Teleostei</taxon>
        <taxon>Neoteleostei</taxon>
        <taxon>Acanthomorphata</taxon>
        <taxon>Anabantaria</taxon>
        <taxon>Anabantiformes</taxon>
        <taxon>Channoidei</taxon>
        <taxon>Channidae</taxon>
        <taxon>Channa</taxon>
    </lineage>
</organism>
<reference evidence="4 5" key="1">
    <citation type="submission" date="2019-02" db="EMBL/GenBank/DDBJ databases">
        <title>Opniocepnalus argus genome.</title>
        <authorList>
            <person name="Zhou C."/>
            <person name="Xiao S."/>
        </authorList>
    </citation>
    <scope>NUCLEOTIDE SEQUENCE [LARGE SCALE GENOMIC DNA]</scope>
    <source>
        <strain evidence="4">OARG1902GOOAL</strain>
        <tissue evidence="4">Muscle</tissue>
    </source>
</reference>
<dbReference type="PANTHER" id="PTHR46013">
    <property type="entry name" value="VASCULAR CELL ADHESION MOLECULE 1"/>
    <property type="match status" value="1"/>
</dbReference>
<evidence type="ECO:0000313" key="4">
    <source>
        <dbReference type="EMBL" id="KAF3687964.1"/>
    </source>
</evidence>
<dbReference type="PROSITE" id="PS50835">
    <property type="entry name" value="IG_LIKE"/>
    <property type="match status" value="3"/>
</dbReference>
<accession>A0A6G1PCW6</accession>
<dbReference type="InterPro" id="IPR036179">
    <property type="entry name" value="Ig-like_dom_sf"/>
</dbReference>
<name>A0A6G1PCW6_CHAAH</name>
<feature type="compositionally biased region" description="Basic and acidic residues" evidence="1">
    <location>
        <begin position="554"/>
        <end position="565"/>
    </location>
</feature>
<dbReference type="EMBL" id="CM015714">
    <property type="protein sequence ID" value="KAF3687964.1"/>
    <property type="molecule type" value="Genomic_DNA"/>
</dbReference>
<evidence type="ECO:0000259" key="3">
    <source>
        <dbReference type="PROSITE" id="PS50835"/>
    </source>
</evidence>
<feature type="transmembrane region" description="Helical" evidence="2">
    <location>
        <begin position="505"/>
        <end position="530"/>
    </location>
</feature>
<reference evidence="5" key="2">
    <citation type="submission" date="2019-02" db="EMBL/GenBank/DDBJ databases">
        <title>Opniocepnalus argus Var Kimnra genome.</title>
        <authorList>
            <person name="Zhou C."/>
            <person name="Xiao S."/>
        </authorList>
    </citation>
    <scope>NUCLEOTIDE SEQUENCE [LARGE SCALE GENOMIC DNA]</scope>
</reference>
<dbReference type="SMART" id="SM00409">
    <property type="entry name" value="IG"/>
    <property type="match status" value="4"/>
</dbReference>
<proteinExistence type="predicted"/>
<feature type="region of interest" description="Disordered" evidence="1">
    <location>
        <begin position="534"/>
        <end position="565"/>
    </location>
</feature>
<feature type="domain" description="Ig-like" evidence="3">
    <location>
        <begin position="108"/>
        <end position="195"/>
    </location>
</feature>